<comment type="similarity">
    <text evidence="2">Belongs to the HIR3 family.</text>
</comment>
<organism evidence="5 6">
    <name type="scientific">Ambispora leptoticha</name>
    <dbReference type="NCBI Taxonomy" id="144679"/>
    <lineage>
        <taxon>Eukaryota</taxon>
        <taxon>Fungi</taxon>
        <taxon>Fungi incertae sedis</taxon>
        <taxon>Mucoromycota</taxon>
        <taxon>Glomeromycotina</taxon>
        <taxon>Glomeromycetes</taxon>
        <taxon>Archaeosporales</taxon>
        <taxon>Ambisporaceae</taxon>
        <taxon>Ambispora</taxon>
    </lineage>
</organism>
<accession>A0A9N8W9C7</accession>
<feature type="compositionally biased region" description="Polar residues" evidence="4">
    <location>
        <begin position="1439"/>
        <end position="1463"/>
    </location>
</feature>
<name>A0A9N8W9C7_9GLOM</name>
<feature type="region of interest" description="Disordered" evidence="4">
    <location>
        <begin position="1265"/>
        <end position="1288"/>
    </location>
</feature>
<evidence type="ECO:0000256" key="1">
    <source>
        <dbReference type="ARBA" id="ARBA00004123"/>
    </source>
</evidence>
<feature type="compositionally biased region" description="Low complexity" evidence="4">
    <location>
        <begin position="1485"/>
        <end position="1521"/>
    </location>
</feature>
<dbReference type="SUPFAM" id="SSF48452">
    <property type="entry name" value="TPR-like"/>
    <property type="match status" value="1"/>
</dbReference>
<proteinExistence type="inferred from homology"/>
<dbReference type="GO" id="GO:0006325">
    <property type="term" value="P:chromatin organization"/>
    <property type="evidence" value="ECO:0007669"/>
    <property type="project" value="InterPro"/>
</dbReference>
<dbReference type="PANTHER" id="PTHR15502:SF7">
    <property type="entry name" value="CALCINEURIN-BINDING PROTEIN CABIN-1"/>
    <property type="match status" value="1"/>
</dbReference>
<keyword evidence="6" id="KW-1185">Reference proteome</keyword>
<evidence type="ECO:0000256" key="4">
    <source>
        <dbReference type="SAM" id="MobiDB-lite"/>
    </source>
</evidence>
<feature type="compositionally biased region" description="Low complexity" evidence="4">
    <location>
        <begin position="1466"/>
        <end position="1477"/>
    </location>
</feature>
<dbReference type="Proteomes" id="UP000789508">
    <property type="component" value="Unassembled WGS sequence"/>
</dbReference>
<dbReference type="OrthoDB" id="77564at2759"/>
<dbReference type="InterPro" id="IPR033053">
    <property type="entry name" value="Hir3/CABIN1"/>
</dbReference>
<sequence>MIRFTPLNQEGEASSQIPVVDLRELEIKNCQEQLNVALHNFHLHNITKAKGILRELLEKDIIKEDIPPIEHGTNLSQATVQHQIQFGVFKNYAEILYLEFQKDRKKRTADNAILYYKKALNIDATDRQSAYKLAILYGSEVIDNRILALKFSNLGLYGPSPVMTPPRTSFSPLQWSCLEELARLHWDIGTFETSLELCDIGLKVDPNNAMLNQLKAQLMETWVTNFLSTDYYWTAPQIKKSSHGIIRRRIRATAIYNERAQIKHSNLKVCTWKGLAETLLETHKEINRIPPPTVPVIIDITDGNIYNEARDCEDIPTKRKRKDITTTTLENSDEKAFATVRTSKRVRHKLEKNDFKKQRDIAASEFSQSIETDFRPYDVDYISNEKDDNELVLQYFEKAWMQTISSEAAINSTTEETILIDPKTASTVRLSMFVRHNNPPPVDNYFSDDNNRQILETFVNELNAKKLCISAHIREFIIKILTITASPFNEQKQHQQTPPLWFCRWPDDLKERLCDLIRLEGEHIIEYLYESCRYPDPNSAAYQAQLDTMEFQERSRSMQEAMEALLGMLEVLWDSKMPKLGFQGFEDDEQQDGIFPMDKKTVFDKCISTIESLKVSLSEIIGSSSENQEWRKWITRYYVRYYWVRAHIELCRGHLSAAMNYFKFCGVNYEKYAETHHGADSSILMANFYYDACIDKDTINNKIKLVEIEDSLPKDNWSRSVRYFTECVSLLVNSVSMGTHDDQIVQFWTILNTINEQVNVISDTIKNIESIVTLHEDDQRKFKSSMRLLYNLLLEILFPQDEHFLNTTSDTTIGAILNLFCVRVSILLFKLISISPLDNSKEKIADFLRTMHKQLGIREMCAADNGAFLKLCLTVLPSLNTPEYQEHDFQCAYCLYGFLLGADPDSLEDHKTEPLKLDDKMAKVIFRMINSSITERALRTGQLKTGIKEALDEIASLIGLPDYNDLNVQATRNWIDAYLHMDIDFDDCILHQYVDYRLFKKYDAPEIQKQLFYLRGKIYQYQYKTRSKPNQSKAIFVLQSAIEQFTFHLYYNPNNFSSWFSLAHCYSKLAEENMAWNALEITKEFVKIAVYQKVKSPAKIQNSPINQGESISRTELTNFWREFGSHVYFMTTEPMSRRSFFPVRSDEQPKLRIPSEEDLYNFAAYCFGQALKYENMTNEINAMNRDWRIPYMLGKCLQKLGKNPLIVLRLYKVALDRTPERSSNSGQERIIDTEYKLTSTLAKYLFRNQIEPEIVRNYLDPDLQNKDFSTKNGKSPNNRDIHHPHPLNNSVSERRHAFDLIFARLMEIRKNDKMKWHHRPVFRYAWLLYHVDNNPTEAKKLHLSLFQLKASTKSVMNVWRPEFERAGRHFVYVGNYIDFLIKLAKDTQDVECIKSLCGKLKKAQNILLRYKELNEAAEEVHQCMIADQQPIIYLPQQPAPTTKIQSPSSFSTNSPIPSHSSAFTHLPVQSQSSSSSPLPIPQPPVVSQQIENSSEQSINHQSNSTTSSQPSKSKPTIIELD</sequence>
<evidence type="ECO:0000256" key="2">
    <source>
        <dbReference type="ARBA" id="ARBA00007335"/>
    </source>
</evidence>
<comment type="subcellular location">
    <subcellularLocation>
        <location evidence="1">Nucleus</location>
    </subcellularLocation>
</comment>
<reference evidence="5" key="1">
    <citation type="submission" date="2021-06" db="EMBL/GenBank/DDBJ databases">
        <authorList>
            <person name="Kallberg Y."/>
            <person name="Tangrot J."/>
            <person name="Rosling A."/>
        </authorList>
    </citation>
    <scope>NUCLEOTIDE SEQUENCE</scope>
    <source>
        <strain evidence="5">FL130A</strain>
    </source>
</reference>
<gene>
    <name evidence="5" type="ORF">ALEPTO_LOCUS2350</name>
</gene>
<dbReference type="SUPFAM" id="SSF81901">
    <property type="entry name" value="HCP-like"/>
    <property type="match status" value="1"/>
</dbReference>
<evidence type="ECO:0000313" key="5">
    <source>
        <dbReference type="EMBL" id="CAG8478210.1"/>
    </source>
</evidence>
<dbReference type="PANTHER" id="PTHR15502">
    <property type="entry name" value="CALCINEURIN-BINDING PROTEIN CABIN 1-RELATED"/>
    <property type="match status" value="1"/>
</dbReference>
<dbReference type="EMBL" id="CAJVPS010000336">
    <property type="protein sequence ID" value="CAG8478210.1"/>
    <property type="molecule type" value="Genomic_DNA"/>
</dbReference>
<comment type="caution">
    <text evidence="5">The sequence shown here is derived from an EMBL/GenBank/DDBJ whole genome shotgun (WGS) entry which is preliminary data.</text>
</comment>
<evidence type="ECO:0000256" key="3">
    <source>
        <dbReference type="ARBA" id="ARBA00023242"/>
    </source>
</evidence>
<feature type="region of interest" description="Disordered" evidence="4">
    <location>
        <begin position="1438"/>
        <end position="1521"/>
    </location>
</feature>
<protein>
    <submittedName>
        <fullName evidence="5">13822_t:CDS:1</fullName>
    </submittedName>
</protein>
<dbReference type="GO" id="GO:0031491">
    <property type="term" value="F:nucleosome binding"/>
    <property type="evidence" value="ECO:0007669"/>
    <property type="project" value="TreeGrafter"/>
</dbReference>
<dbReference type="InterPro" id="IPR011990">
    <property type="entry name" value="TPR-like_helical_dom_sf"/>
</dbReference>
<keyword evidence="3" id="KW-0539">Nucleus</keyword>
<evidence type="ECO:0000313" key="6">
    <source>
        <dbReference type="Proteomes" id="UP000789508"/>
    </source>
</evidence>
<dbReference type="GO" id="GO:0005634">
    <property type="term" value="C:nucleus"/>
    <property type="evidence" value="ECO:0007669"/>
    <property type="project" value="UniProtKB-SubCell"/>
</dbReference>